<comment type="caution">
    <text evidence="4">The sequence shown here is derived from an EMBL/GenBank/DDBJ whole genome shotgun (WGS) entry which is preliminary data.</text>
</comment>
<organism evidence="4 5">
    <name type="scientific">Vreelandella nigrificans</name>
    <dbReference type="NCBI Taxonomy" id="2042704"/>
    <lineage>
        <taxon>Bacteria</taxon>
        <taxon>Pseudomonadati</taxon>
        <taxon>Pseudomonadota</taxon>
        <taxon>Gammaproteobacteria</taxon>
        <taxon>Oceanospirillales</taxon>
        <taxon>Halomonadaceae</taxon>
        <taxon>Vreelandella</taxon>
    </lineage>
</organism>
<evidence type="ECO:0000313" key="4">
    <source>
        <dbReference type="EMBL" id="PCF94092.1"/>
    </source>
</evidence>
<feature type="region of interest" description="Disordered" evidence="1">
    <location>
        <begin position="487"/>
        <end position="513"/>
    </location>
</feature>
<feature type="domain" description="TraG N-terminal Proteobacteria" evidence="3">
    <location>
        <begin position="11"/>
        <end position="489"/>
    </location>
</feature>
<dbReference type="EMBL" id="NWUX01000024">
    <property type="protein sequence ID" value="PCF94092.1"/>
    <property type="molecule type" value="Genomic_DNA"/>
</dbReference>
<sequence length="513" mass="55598">MLNAPLIVFDFFSNALLMLGWLIQNALWDVFTQTGLAAVPFIALIVSEWYRARQEGDDEGNKGVLSINRIETRLYAMAIVFLFTCQPILSIQLSTVDVDIKRSEECGVRQFASGQWGESTLNSLDGQVPSIPVWWAFVHAVSHGVTGAAIAAIPCTTDYQSIRTELDLNSIEDPVLQREVGEFQLSCFGPARNRLFQQSGSVDSSRGQDVDWIGSSYFLGTPGYYDSFYSGRPVQGFPYNETRDASRPNTGPGQDGYPTCSEWWSTGDVGLRARLHDQVDTKLWDSVRSVFTRSDAEDYVIRRMVSPRSGAANGNLNQAAVGYRDIDGGGHSTGLDMLVDIAVSGGAILGGGIGALPFQSGMDMAKQALPMVQAILVMAIVICLPFVMLISGYSFKVAGVATFGLFATWFLTFWWEVARWMSSNLVELIYKSDAAKMSWLSAATNMYDRMVLMFVEGTMFFVLPALWIGALGWAGMKVGSGVGNAAGDGSKGARSAGEKGGSKGQSMGSGGKL</sequence>
<keyword evidence="2" id="KW-0812">Transmembrane</keyword>
<feature type="transmembrane region" description="Helical" evidence="2">
    <location>
        <begin position="73"/>
        <end position="93"/>
    </location>
</feature>
<feature type="transmembrane region" description="Helical" evidence="2">
    <location>
        <begin position="450"/>
        <end position="474"/>
    </location>
</feature>
<accession>A0A2A4HGT9</accession>
<proteinExistence type="predicted"/>
<feature type="transmembrane region" description="Helical" evidence="2">
    <location>
        <begin position="397"/>
        <end position="415"/>
    </location>
</feature>
<feature type="transmembrane region" description="Helical" evidence="2">
    <location>
        <begin position="133"/>
        <end position="153"/>
    </location>
</feature>
<dbReference type="OrthoDB" id="5645662at2"/>
<keyword evidence="5" id="KW-1185">Reference proteome</keyword>
<feature type="transmembrane region" description="Helical" evidence="2">
    <location>
        <begin position="7"/>
        <end position="24"/>
    </location>
</feature>
<keyword evidence="2" id="KW-1133">Transmembrane helix</keyword>
<evidence type="ECO:0000259" key="3">
    <source>
        <dbReference type="Pfam" id="PF07916"/>
    </source>
</evidence>
<gene>
    <name evidence="4" type="ORF">CPA45_19130</name>
</gene>
<protein>
    <submittedName>
        <fullName evidence="4">Conjugal transfer protein TraG</fullName>
    </submittedName>
</protein>
<name>A0A2A4HGT9_9GAMM</name>
<feature type="transmembrane region" description="Helical" evidence="2">
    <location>
        <begin position="338"/>
        <end position="358"/>
    </location>
</feature>
<dbReference type="InterPro" id="IPR012931">
    <property type="entry name" value="TraG_N_Proteobacteria"/>
</dbReference>
<keyword evidence="2" id="KW-0472">Membrane</keyword>
<dbReference type="Proteomes" id="UP000218677">
    <property type="component" value="Unassembled WGS sequence"/>
</dbReference>
<dbReference type="Pfam" id="PF07916">
    <property type="entry name" value="TraG_N"/>
    <property type="match status" value="1"/>
</dbReference>
<evidence type="ECO:0000256" key="1">
    <source>
        <dbReference type="SAM" id="MobiDB-lite"/>
    </source>
</evidence>
<reference evidence="5" key="1">
    <citation type="submission" date="2017-09" db="EMBL/GenBank/DDBJ databases">
        <authorList>
            <person name="Cho G.-S."/>
            <person name="Oguntoyinbo F.A."/>
            <person name="Cnockaert M."/>
            <person name="Kabisch J."/>
            <person name="Neve H."/>
            <person name="Bockelmann W."/>
            <person name="Wenning M."/>
            <person name="Franz C.M."/>
            <person name="Vandamme P."/>
        </authorList>
    </citation>
    <scope>NUCLEOTIDE SEQUENCE [LARGE SCALE GENOMIC DNA]</scope>
    <source>
        <strain evidence="5">MBT G8648</strain>
    </source>
</reference>
<dbReference type="AlphaFoldDB" id="A0A2A4HGT9"/>
<evidence type="ECO:0000313" key="5">
    <source>
        <dbReference type="Proteomes" id="UP000218677"/>
    </source>
</evidence>
<feature type="compositionally biased region" description="Gly residues" evidence="1">
    <location>
        <begin position="502"/>
        <end position="513"/>
    </location>
</feature>
<evidence type="ECO:0000256" key="2">
    <source>
        <dbReference type="SAM" id="Phobius"/>
    </source>
</evidence>
<feature type="transmembrane region" description="Helical" evidence="2">
    <location>
        <begin position="370"/>
        <end position="390"/>
    </location>
</feature>
<dbReference type="RefSeq" id="WP_096654324.1">
    <property type="nucleotide sequence ID" value="NZ_NWUX01000024.1"/>
</dbReference>